<comment type="caution">
    <text evidence="2">The sequence shown here is derived from an EMBL/GenBank/DDBJ whole genome shotgun (WGS) entry which is preliminary data.</text>
</comment>
<dbReference type="EMBL" id="JAADJU010000001">
    <property type="protein sequence ID" value="NMP25336.1"/>
    <property type="molecule type" value="Genomic_DNA"/>
</dbReference>
<keyword evidence="1" id="KW-0812">Transmembrane</keyword>
<dbReference type="PROSITE" id="PS51257">
    <property type="entry name" value="PROKAR_LIPOPROTEIN"/>
    <property type="match status" value="1"/>
</dbReference>
<dbReference type="Pfam" id="PF10713">
    <property type="entry name" value="DUF2509"/>
    <property type="match status" value="1"/>
</dbReference>
<reference evidence="2 3" key="1">
    <citation type="submission" date="2020-01" db="EMBL/GenBank/DDBJ databases">
        <authorList>
            <person name="Lee S.D."/>
        </authorList>
    </citation>
    <scope>NUCLEOTIDE SEQUENCE [LARGE SCALE GENOMIC DNA]</scope>
    <source>
        <strain evidence="2 3">SAP-1</strain>
    </source>
</reference>
<dbReference type="Proteomes" id="UP000585363">
    <property type="component" value="Unassembled WGS sequence"/>
</dbReference>
<dbReference type="InterPro" id="IPR019652">
    <property type="entry name" value="DUF2509"/>
</dbReference>
<evidence type="ECO:0000313" key="3">
    <source>
        <dbReference type="Proteomes" id="UP000585363"/>
    </source>
</evidence>
<evidence type="ECO:0000313" key="2">
    <source>
        <dbReference type="EMBL" id="NMP25336.1"/>
    </source>
</evidence>
<protein>
    <submittedName>
        <fullName evidence="2">YgdB family protein</fullName>
    </submittedName>
</protein>
<sequence>MTKDKTLCRLKVWHDLGRSTVSVFGTVACQSERSRRLAQGNALILSIMMMMTLGLLALNKVNQYLDSALALTRSEQGYWVAWELAASSLNWGLSRSWEPFTAGGWQCATYAEPVTEAGASRQRLTSCVKPAELVDLYILRGEGQDKRGTLPVFLYQRAIRQGDEWERLRFKALDNGWLDFCPFRDELQCQEEQSGE</sequence>
<gene>
    <name evidence="2" type="ORF">GW590_00330</name>
</gene>
<evidence type="ECO:0000256" key="1">
    <source>
        <dbReference type="SAM" id="Phobius"/>
    </source>
</evidence>
<organism evidence="2 3">
    <name type="scientific">Rouxiella aceris</name>
    <dbReference type="NCBI Taxonomy" id="2703884"/>
    <lineage>
        <taxon>Bacteria</taxon>
        <taxon>Pseudomonadati</taxon>
        <taxon>Pseudomonadota</taxon>
        <taxon>Gammaproteobacteria</taxon>
        <taxon>Enterobacterales</taxon>
        <taxon>Yersiniaceae</taxon>
        <taxon>Rouxiella</taxon>
    </lineage>
</organism>
<feature type="transmembrane region" description="Helical" evidence="1">
    <location>
        <begin position="40"/>
        <end position="58"/>
    </location>
</feature>
<accession>A0A848MCZ1</accession>
<keyword evidence="3" id="KW-1185">Reference proteome</keyword>
<keyword evidence="1" id="KW-0472">Membrane</keyword>
<name>A0A848MCZ1_9GAMM</name>
<proteinExistence type="predicted"/>
<keyword evidence="1" id="KW-1133">Transmembrane helix</keyword>
<dbReference type="AlphaFoldDB" id="A0A848MCZ1"/>
<reference evidence="2 3" key="2">
    <citation type="submission" date="2020-06" db="EMBL/GenBank/DDBJ databases">
        <title>Polyphasic characterization of a Rahnella strain isolated from tree sap.</title>
        <authorList>
            <person name="Kim I.S."/>
        </authorList>
    </citation>
    <scope>NUCLEOTIDE SEQUENCE [LARGE SCALE GENOMIC DNA]</scope>
    <source>
        <strain evidence="2 3">SAP-1</strain>
    </source>
</reference>
<dbReference type="RefSeq" id="WP_169401048.1">
    <property type="nucleotide sequence ID" value="NZ_JAADJU010000001.1"/>
</dbReference>